<comment type="caution">
    <text evidence="2">The sequence shown here is derived from an EMBL/GenBank/DDBJ whole genome shotgun (WGS) entry which is preliminary data.</text>
</comment>
<evidence type="ECO:0000313" key="2">
    <source>
        <dbReference type="EMBL" id="KAJ2898401.1"/>
    </source>
</evidence>
<evidence type="ECO:0000256" key="1">
    <source>
        <dbReference type="SAM" id="MobiDB-lite"/>
    </source>
</evidence>
<dbReference type="Proteomes" id="UP001201980">
    <property type="component" value="Unassembled WGS sequence"/>
</dbReference>
<dbReference type="AlphaFoldDB" id="A0AAD5WQA6"/>
<sequence>MSAQGAGFNPLFGHDTGPPPPVAPQTQGQGGQFAAGNTWPGVRPLYGCHVNGHQGYYFTTTGLPGVQYYSVPSEHGVYMSNQTFFGQPPFAPVAQQAVLPGQAAPVMSFAPPAAYGTPAAPPPVPREDYPAVNLANQGGGVGLDPGYNYFFADEHCKMHILRTKTAPWNLAQNTQVSFYPATVPCTVAIKDLMKGFGCNNPDPKKNKVYEIQEGGNGKWYKGQSFSGDSGDEMKKAISEVGWNKSRGAGQPVVWLWFVKG</sequence>
<keyword evidence="3" id="KW-1185">Reference proteome</keyword>
<reference evidence="2" key="1">
    <citation type="submission" date="2022-07" db="EMBL/GenBank/DDBJ databases">
        <title>Draft genome sequence of Zalerion maritima ATCC 34329, a (micro)plastics degrading marine fungus.</title>
        <authorList>
            <person name="Paco A."/>
            <person name="Goncalves M.F.M."/>
            <person name="Rocha-Santos T.A.P."/>
            <person name="Alves A."/>
        </authorList>
    </citation>
    <scope>NUCLEOTIDE SEQUENCE</scope>
    <source>
        <strain evidence="2">ATCC 34329</strain>
    </source>
</reference>
<protein>
    <submittedName>
        <fullName evidence="2">Uncharacterized protein</fullName>
    </submittedName>
</protein>
<evidence type="ECO:0000313" key="3">
    <source>
        <dbReference type="Proteomes" id="UP001201980"/>
    </source>
</evidence>
<dbReference type="EMBL" id="JAKWBI020000232">
    <property type="protein sequence ID" value="KAJ2898401.1"/>
    <property type="molecule type" value="Genomic_DNA"/>
</dbReference>
<proteinExistence type="predicted"/>
<name>A0AAD5WQA6_9PEZI</name>
<accession>A0AAD5WQA6</accession>
<feature type="region of interest" description="Disordered" evidence="1">
    <location>
        <begin position="1"/>
        <end position="36"/>
    </location>
</feature>
<gene>
    <name evidence="2" type="ORF">MKZ38_003953</name>
</gene>
<organism evidence="2 3">
    <name type="scientific">Zalerion maritima</name>
    <dbReference type="NCBI Taxonomy" id="339359"/>
    <lineage>
        <taxon>Eukaryota</taxon>
        <taxon>Fungi</taxon>
        <taxon>Dikarya</taxon>
        <taxon>Ascomycota</taxon>
        <taxon>Pezizomycotina</taxon>
        <taxon>Sordariomycetes</taxon>
        <taxon>Lulworthiomycetidae</taxon>
        <taxon>Lulworthiales</taxon>
        <taxon>Lulworthiaceae</taxon>
        <taxon>Zalerion</taxon>
    </lineage>
</organism>